<dbReference type="InterPro" id="IPR003797">
    <property type="entry name" value="DegV"/>
</dbReference>
<dbReference type="SUPFAM" id="SSF82549">
    <property type="entry name" value="DAK1/DegV-like"/>
    <property type="match status" value="1"/>
</dbReference>
<dbReference type="PANTHER" id="PTHR33434:SF2">
    <property type="entry name" value="FATTY ACID-BINDING PROTEIN TM_1468"/>
    <property type="match status" value="1"/>
</dbReference>
<dbReference type="AlphaFoldDB" id="A0A448ZY38"/>
<proteinExistence type="predicted"/>
<accession>A0A448ZY38</accession>
<dbReference type="Gene3D" id="3.30.1180.10">
    <property type="match status" value="1"/>
</dbReference>
<keyword evidence="2" id="KW-0614">Plasmid</keyword>
<evidence type="ECO:0000313" key="2">
    <source>
        <dbReference type="EMBL" id="VEU56171.1"/>
    </source>
</evidence>
<dbReference type="EMBL" id="LR214939">
    <property type="protein sequence ID" value="VEU56171.1"/>
    <property type="molecule type" value="Genomic_DNA"/>
</dbReference>
<name>A0A448ZY38_METSV</name>
<dbReference type="Pfam" id="PF02645">
    <property type="entry name" value="DegV"/>
    <property type="match status" value="1"/>
</dbReference>
<protein>
    <submittedName>
        <fullName evidence="2">Fatty acid-binding protein DegV-like protein</fullName>
    </submittedName>
</protein>
<dbReference type="PANTHER" id="PTHR33434">
    <property type="entry name" value="DEGV DOMAIN-CONTAINING PROTEIN DR_1986-RELATED"/>
    <property type="match status" value="1"/>
</dbReference>
<dbReference type="NCBIfam" id="TIGR00762">
    <property type="entry name" value="DegV"/>
    <property type="match status" value="1"/>
</dbReference>
<reference evidence="2" key="1">
    <citation type="submission" date="2019-01" db="EMBL/GenBank/DDBJ databases">
        <authorList>
            <consortium name="Pathogen Informatics"/>
        </authorList>
    </citation>
    <scope>NUCLEOTIDE SEQUENCE [LARGE SCALE GENOMIC DNA]</scope>
    <source>
        <strain evidence="2">NCTC10113</strain>
    </source>
</reference>
<geneLocation type="plasmid" evidence="2">
    <name>2</name>
</geneLocation>
<dbReference type="RefSeq" id="WP_024544041.1">
    <property type="nucleotide sequence ID" value="NZ_BPLW01000001.1"/>
</dbReference>
<dbReference type="GO" id="GO:0008289">
    <property type="term" value="F:lipid binding"/>
    <property type="evidence" value="ECO:0007669"/>
    <property type="project" value="UniProtKB-KW"/>
</dbReference>
<gene>
    <name evidence="2" type="primary">MCYN0013</name>
    <name evidence="2" type="ORF">NCTC10113_01059</name>
</gene>
<evidence type="ECO:0000256" key="1">
    <source>
        <dbReference type="ARBA" id="ARBA00023121"/>
    </source>
</evidence>
<dbReference type="InterPro" id="IPR043168">
    <property type="entry name" value="DegV_C"/>
</dbReference>
<organism evidence="2">
    <name type="scientific">Metamycoplasma salivarium</name>
    <name type="common">Mycoplasma salivarium</name>
    <dbReference type="NCBI Taxonomy" id="2124"/>
    <lineage>
        <taxon>Bacteria</taxon>
        <taxon>Bacillati</taxon>
        <taxon>Mycoplasmatota</taxon>
        <taxon>Mycoplasmoidales</taxon>
        <taxon>Metamycoplasmataceae</taxon>
        <taxon>Metamycoplasma</taxon>
    </lineage>
</organism>
<keyword evidence="1" id="KW-0446">Lipid-binding</keyword>
<dbReference type="PROSITE" id="PS51482">
    <property type="entry name" value="DEGV"/>
    <property type="match status" value="1"/>
</dbReference>
<dbReference type="InterPro" id="IPR050270">
    <property type="entry name" value="DegV_domain_contain"/>
</dbReference>
<dbReference type="Gene3D" id="3.40.50.10170">
    <property type="match status" value="1"/>
</dbReference>
<sequence>MKFKIIVDSSSGLTCSQTEEYGWTLLPLQAEINGKTYEIGKNLTIHDFAKIWNENPKKCDAKTAACIPATIINMVEEYSKDYDKILIYTISKELSSQNSMLKTMFADNDKVYIIDSTKLSYLIVKDLLLFEEAMKNGQSFEEACKIFAEEGPRLLLIPEFNDALVKGGRLTKPAAAIARLFKIVPIIQFGHGALTKFGIGRVFRKTLVKQLIDMKNVYPKPIDEDTYLILPNAAQPKMQEIAKELKDSIDFKDAYAIDLSPDISIHTGVGAVCFTITNIPKSIKEKFFKFATKY</sequence>